<dbReference type="RefSeq" id="XP_009836111.1">
    <property type="nucleotide sequence ID" value="XM_009837809.1"/>
</dbReference>
<feature type="compositionally biased region" description="Polar residues" evidence="7">
    <location>
        <begin position="480"/>
        <end position="490"/>
    </location>
</feature>
<keyword evidence="5" id="KW-0804">Transcription</keyword>
<protein>
    <recommendedName>
        <fullName evidence="3">Transcription initiation factor TFIID subunit 2</fullName>
    </recommendedName>
</protein>
<keyword evidence="6" id="KW-0539">Nucleus</keyword>
<dbReference type="InterPro" id="IPR027268">
    <property type="entry name" value="Peptidase_M4/M1_CTD_sf"/>
</dbReference>
<dbReference type="GO" id="GO:0003682">
    <property type="term" value="F:chromatin binding"/>
    <property type="evidence" value="ECO:0007669"/>
    <property type="project" value="TreeGrafter"/>
</dbReference>
<feature type="compositionally biased region" description="Acidic residues" evidence="7">
    <location>
        <begin position="496"/>
        <end position="508"/>
    </location>
</feature>
<dbReference type="InterPro" id="IPR057345">
    <property type="entry name" value="Ig-like_TAF2"/>
</dbReference>
<evidence type="ECO:0000256" key="7">
    <source>
        <dbReference type="SAM" id="MobiDB-lite"/>
    </source>
</evidence>
<dbReference type="SUPFAM" id="SSF55486">
    <property type="entry name" value="Metalloproteases ('zincins'), catalytic domain"/>
    <property type="match status" value="1"/>
</dbReference>
<evidence type="ECO:0000313" key="10">
    <source>
        <dbReference type="EMBL" id="ETV74452.1"/>
    </source>
</evidence>
<dbReference type="GO" id="GO:0006367">
    <property type="term" value="P:transcription initiation at RNA polymerase II promoter"/>
    <property type="evidence" value="ECO:0007669"/>
    <property type="project" value="TreeGrafter"/>
</dbReference>
<dbReference type="GeneID" id="20813013"/>
<dbReference type="InterPro" id="IPR042097">
    <property type="entry name" value="Aminopeptidase_N-like_N_sf"/>
</dbReference>
<dbReference type="CDD" id="cd09839">
    <property type="entry name" value="M1_like_TAF2"/>
    <property type="match status" value="1"/>
</dbReference>
<dbReference type="Pfam" id="PF25316">
    <property type="entry name" value="TAF2_3rd"/>
    <property type="match status" value="1"/>
</dbReference>
<evidence type="ECO:0000259" key="8">
    <source>
        <dbReference type="Pfam" id="PF25316"/>
    </source>
</evidence>
<sequence>MMSDFEYLQQRLRLHVDLMGRRLEGVSELILAPKIDSIKRIRVHCRQCVVSKVTVNGVEARFEHHDFLSEVVQESYRDWNSFDLFYRGAIVASKEGTLVIEMPPTVRIVDQNDSTVDDEKKSDIETATDDERDATAVWDSSNHLPPSSTAFAPVVVRIEYTVSNPRGGVRFMLPDALHPERVPHMYTYCGPFGGLCDGARTWMPCRDLLSDKCTFRLELIVPASCVAVCSGRLVGQSLDAHKLHRSFRFVINTKTSCSLVGFAVGPFRMHIAEHMPRVAHFCLPDRVADLTTSTQFRDPHFVTFFETYLNARYPFATYSQIFVEDPPVDCQYFAGLSVLNQDILYGPTIIDRAPVSQAIQIKGFIGSWIGGAIGIQSTKHAWVLVGVVGYLFDLYVQSVMGDEAYGYRIQLALDALVMMELLAEGGPPSLMYEDVDVYGEYDPSYMAFLEAKAPLILRMIERKVERKHMQFALQRIVSGTSSNTKQTSPPTTTPDKDDDKEDEDDAMLDGDKDSTPAVSGQTQPLSTWYLLSTVKEVAGAPGRDLCRSFLQTWIVRGGLPFISVGFWYNRKQTQAELVLEQSLLAGCEKFEGGIKITIVEDSGEYSDLRRVENMRHKWEFACHNKVRKKRRTRQKLDQSDDDYSQQITAAGMGLNDTPVYWVKIDPDAGWLSHIVMYQPDFNWMEQLNSDSSVRARVHAARALALYPLPHEKAHVMACRVLTEAMSGLTTHCNRIRAEAAISLGIWQSLHAPHTNVNMALPEWKGMQNLVRIFKEHFFDRSADMPLPNYFLPSGGKVVLESVGAVSTNSTTREIRIQDYAEGEYEIKKAIPRGLAMVRCRTGFSPPEIETFLLQLLTQNDNSKNYVDRADESCVADDCFYLGSLILSLSVLNLEVRAAAPTAAEITRLLHYDDVHPSYRHTITVCCLEALCNLQLAGRFTDLDGVSYHKYASPAYPSVVRQAAIESILRLYFAEDPRGDPTAPRRDKSRVFGPVAAISYALKLIDADDSPRIRRFGVQVCLNCVRGFPPSVAAHVLSTRDHAYTLSIMHRIQMEVPGAFVQKSPTKDVVAKAFSPPSLAPLRDDSGAARDVAERMWALMNTAAALDQPLRVSLCILYRKIWGDTTPICVAHTVQDKAADWAGGYESFRRLIDLSKTNMTAKKAAPSSGYVPKGASSDDKKRPSMFGSPPLSSGLDHLKGKKLKLKFGDSTIASHKL</sequence>
<evidence type="ECO:0000256" key="2">
    <source>
        <dbReference type="ARBA" id="ARBA00010937"/>
    </source>
</evidence>
<name>W4G414_APHAT</name>
<accession>W4G414</accession>
<comment type="subcellular location">
    <subcellularLocation>
        <location evidence="1">Nucleus</location>
    </subcellularLocation>
</comment>
<dbReference type="PANTHER" id="PTHR15137:SF9">
    <property type="entry name" value="TRANSCRIPTION INITIATION FACTOR TFIID SUBUNIT 2"/>
    <property type="match status" value="1"/>
</dbReference>
<dbReference type="GO" id="GO:0016251">
    <property type="term" value="F:RNA polymerase II general transcription initiation factor activity"/>
    <property type="evidence" value="ECO:0007669"/>
    <property type="project" value="TreeGrafter"/>
</dbReference>
<evidence type="ECO:0000256" key="5">
    <source>
        <dbReference type="ARBA" id="ARBA00023163"/>
    </source>
</evidence>
<dbReference type="GO" id="GO:0000976">
    <property type="term" value="F:transcription cis-regulatory region binding"/>
    <property type="evidence" value="ECO:0007669"/>
    <property type="project" value="TreeGrafter"/>
</dbReference>
<dbReference type="RefSeq" id="XP_009836110.1">
    <property type="nucleotide sequence ID" value="XM_009837808.1"/>
</dbReference>
<dbReference type="InterPro" id="IPR037813">
    <property type="entry name" value="TAF2"/>
</dbReference>
<dbReference type="STRING" id="112090.W4G414"/>
<dbReference type="Pfam" id="PF25577">
    <property type="entry name" value="TPR_TAF2_C"/>
    <property type="match status" value="1"/>
</dbReference>
<dbReference type="Gene3D" id="2.60.40.1730">
    <property type="entry name" value="tricorn interacting facor f3 domain"/>
    <property type="match status" value="1"/>
</dbReference>
<evidence type="ECO:0000259" key="9">
    <source>
        <dbReference type="Pfam" id="PF25577"/>
    </source>
</evidence>
<organism evidence="10">
    <name type="scientific">Aphanomyces astaci</name>
    <name type="common">Crayfish plague agent</name>
    <dbReference type="NCBI Taxonomy" id="112090"/>
    <lineage>
        <taxon>Eukaryota</taxon>
        <taxon>Sar</taxon>
        <taxon>Stramenopiles</taxon>
        <taxon>Oomycota</taxon>
        <taxon>Saprolegniomycetes</taxon>
        <taxon>Saprolegniales</taxon>
        <taxon>Verrucalvaceae</taxon>
        <taxon>Aphanomyces</taxon>
    </lineage>
</organism>
<evidence type="ECO:0000256" key="6">
    <source>
        <dbReference type="ARBA" id="ARBA00023242"/>
    </source>
</evidence>
<dbReference type="EMBL" id="KI913144">
    <property type="protein sequence ID" value="ETV74453.1"/>
    <property type="molecule type" value="Genomic_DNA"/>
</dbReference>
<feature type="region of interest" description="Disordered" evidence="7">
    <location>
        <begin position="480"/>
        <end position="521"/>
    </location>
</feature>
<reference evidence="10" key="1">
    <citation type="submission" date="2013-12" db="EMBL/GenBank/DDBJ databases">
        <title>The Genome Sequence of Aphanomyces astaci APO3.</title>
        <authorList>
            <consortium name="The Broad Institute Genomics Platform"/>
            <person name="Russ C."/>
            <person name="Tyler B."/>
            <person name="van West P."/>
            <person name="Dieguez-Uribeondo J."/>
            <person name="Young S.K."/>
            <person name="Zeng Q."/>
            <person name="Gargeya S."/>
            <person name="Fitzgerald M."/>
            <person name="Abouelleil A."/>
            <person name="Alvarado L."/>
            <person name="Chapman S.B."/>
            <person name="Gainer-Dewar J."/>
            <person name="Goldberg J."/>
            <person name="Griggs A."/>
            <person name="Gujja S."/>
            <person name="Hansen M."/>
            <person name="Howarth C."/>
            <person name="Imamovic A."/>
            <person name="Ireland A."/>
            <person name="Larimer J."/>
            <person name="McCowan C."/>
            <person name="Murphy C."/>
            <person name="Pearson M."/>
            <person name="Poon T.W."/>
            <person name="Priest M."/>
            <person name="Roberts A."/>
            <person name="Saif S."/>
            <person name="Shea T."/>
            <person name="Sykes S."/>
            <person name="Wortman J."/>
            <person name="Nusbaum C."/>
            <person name="Birren B."/>
        </authorList>
    </citation>
    <scope>NUCLEOTIDE SEQUENCE [LARGE SCALE GENOMIC DNA]</scope>
    <source>
        <strain evidence="10">APO3</strain>
    </source>
</reference>
<dbReference type="PANTHER" id="PTHR15137">
    <property type="entry name" value="TRANSCRIPTION INITIATION FACTOR TFIID"/>
    <property type="match status" value="1"/>
</dbReference>
<dbReference type="GO" id="GO:0005669">
    <property type="term" value="C:transcription factor TFIID complex"/>
    <property type="evidence" value="ECO:0007669"/>
    <property type="project" value="InterPro"/>
</dbReference>
<evidence type="ECO:0000256" key="3">
    <source>
        <dbReference type="ARBA" id="ARBA00017363"/>
    </source>
</evidence>
<dbReference type="Gene3D" id="1.10.390.10">
    <property type="entry name" value="Neutral Protease Domain 2"/>
    <property type="match status" value="1"/>
</dbReference>
<evidence type="ECO:0000256" key="1">
    <source>
        <dbReference type="ARBA" id="ARBA00004123"/>
    </source>
</evidence>
<dbReference type="VEuPathDB" id="FungiDB:H257_11017"/>
<dbReference type="OrthoDB" id="60780at2759"/>
<dbReference type="InterPro" id="IPR057991">
    <property type="entry name" value="TPR_TAF2_C"/>
</dbReference>
<evidence type="ECO:0000256" key="4">
    <source>
        <dbReference type="ARBA" id="ARBA00023015"/>
    </source>
</evidence>
<gene>
    <name evidence="10" type="ORF">H257_11017</name>
</gene>
<dbReference type="AlphaFoldDB" id="W4G414"/>
<feature type="domain" description="Transcription initiation factor TFIID subunit 2 Ig-like" evidence="8">
    <location>
        <begin position="558"/>
        <end position="679"/>
    </location>
</feature>
<keyword evidence="4" id="KW-0805">Transcription regulation</keyword>
<feature type="domain" description="Transcription initiation factor TFIID subunit 2 TPR repeats" evidence="9">
    <location>
        <begin position="811"/>
        <end position="969"/>
    </location>
</feature>
<proteinExistence type="inferred from homology"/>
<comment type="similarity">
    <text evidence="2">Belongs to the TAF2 family.</text>
</comment>
<dbReference type="SUPFAM" id="SSF63737">
    <property type="entry name" value="Leukotriene A4 hydrolase N-terminal domain"/>
    <property type="match status" value="1"/>
</dbReference>
<dbReference type="EMBL" id="KI913144">
    <property type="protein sequence ID" value="ETV74452.1"/>
    <property type="molecule type" value="Genomic_DNA"/>
</dbReference>
<feature type="region of interest" description="Disordered" evidence="7">
    <location>
        <begin position="1162"/>
        <end position="1196"/>
    </location>
</feature>